<dbReference type="NCBIfam" id="TIGR02069">
    <property type="entry name" value="cyanophycinase"/>
    <property type="match status" value="1"/>
</dbReference>
<dbReference type="Pfam" id="PF03575">
    <property type="entry name" value="Peptidase_S51"/>
    <property type="match status" value="1"/>
</dbReference>
<dbReference type="InterPro" id="IPR005320">
    <property type="entry name" value="Peptidase_S51"/>
</dbReference>
<dbReference type="InterPro" id="IPR029062">
    <property type="entry name" value="Class_I_gatase-like"/>
</dbReference>
<evidence type="ECO:0000256" key="1">
    <source>
        <dbReference type="ARBA" id="ARBA00001092"/>
    </source>
</evidence>
<comment type="similarity">
    <text evidence="3">Belongs to the peptidase S51 family.</text>
</comment>
<evidence type="ECO:0000256" key="2">
    <source>
        <dbReference type="ARBA" id="ARBA00002039"/>
    </source>
</evidence>
<dbReference type="GO" id="GO:0004180">
    <property type="term" value="F:carboxypeptidase activity"/>
    <property type="evidence" value="ECO:0007669"/>
    <property type="project" value="UniProtKB-KW"/>
</dbReference>
<dbReference type="EMBL" id="JBHTLD010000040">
    <property type="protein sequence ID" value="MFD1185863.1"/>
    <property type="molecule type" value="Genomic_DNA"/>
</dbReference>
<evidence type="ECO:0000256" key="7">
    <source>
        <dbReference type="ARBA" id="ARBA00022801"/>
    </source>
</evidence>
<gene>
    <name evidence="9" type="ORF">ACFQ2O_06565</name>
</gene>
<keyword evidence="8" id="KW-0720">Serine protease</keyword>
<dbReference type="Proteomes" id="UP001597094">
    <property type="component" value="Unassembled WGS sequence"/>
</dbReference>
<comment type="catalytic activity">
    <reaction evidence="1">
        <text>[L-4-(L-arginin-2-N-yl)aspartate](n) + H2O = [L-4-(L-arginin-2-N-yl)aspartate](n-1) + L-4-(L-arginin-2-N-yl)aspartate</text>
        <dbReference type="Rhea" id="RHEA:12845"/>
        <dbReference type="Rhea" id="RHEA-COMP:13728"/>
        <dbReference type="Rhea" id="RHEA-COMP:13734"/>
        <dbReference type="ChEBI" id="CHEBI:15377"/>
        <dbReference type="ChEBI" id="CHEBI:137986"/>
        <dbReference type="ChEBI" id="CHEBI:137991"/>
        <dbReference type="EC" id="3.4.15.6"/>
    </reaction>
</comment>
<accession>A0ABW3SLX1</accession>
<dbReference type="GO" id="GO:0008241">
    <property type="term" value="F:peptidyl-dipeptidase activity"/>
    <property type="evidence" value="ECO:0007669"/>
    <property type="project" value="UniProtKB-EC"/>
</dbReference>
<dbReference type="InterPro" id="IPR011811">
    <property type="entry name" value="Peptidase_S51_cyanophycinase"/>
</dbReference>
<proteinExistence type="inferred from homology"/>
<reference evidence="10" key="1">
    <citation type="journal article" date="2019" name="Int. J. Syst. Evol. Microbiol.">
        <title>The Global Catalogue of Microorganisms (GCM) 10K type strain sequencing project: providing services to taxonomists for standard genome sequencing and annotation.</title>
        <authorList>
            <consortium name="The Broad Institute Genomics Platform"/>
            <consortium name="The Broad Institute Genome Sequencing Center for Infectious Disease"/>
            <person name="Wu L."/>
            <person name="Ma J."/>
        </authorList>
    </citation>
    <scope>NUCLEOTIDE SEQUENCE [LARGE SCALE GENOMIC DNA]</scope>
    <source>
        <strain evidence="10">JCM 31319</strain>
    </source>
</reference>
<dbReference type="PANTHER" id="PTHR36175">
    <property type="entry name" value="CYANOPHYCINASE"/>
    <property type="match status" value="1"/>
</dbReference>
<protein>
    <recommendedName>
        <fullName evidence="5">Cyanophycinase</fullName>
        <ecNumber evidence="4">3.4.15.6</ecNumber>
    </recommendedName>
</protein>
<comment type="function">
    <text evidence="2">Exopeptidase that catalyzes the hydrolytic cleavage of multi-L-arginyl-poly-L-aspartic acid (cyanophycin; a water-insoluble reserve polymer) into aspartate-arginine dipeptides.</text>
</comment>
<dbReference type="PANTHER" id="PTHR36175:SF1">
    <property type="entry name" value="CYANOPHYCINASE"/>
    <property type="match status" value="1"/>
</dbReference>
<evidence type="ECO:0000313" key="9">
    <source>
        <dbReference type="EMBL" id="MFD1185863.1"/>
    </source>
</evidence>
<dbReference type="RefSeq" id="WP_377524302.1">
    <property type="nucleotide sequence ID" value="NZ_JBHTLD010000040.1"/>
</dbReference>
<name>A0ABW3SLX1_9BACT</name>
<evidence type="ECO:0000313" key="10">
    <source>
        <dbReference type="Proteomes" id="UP001597094"/>
    </source>
</evidence>
<evidence type="ECO:0000256" key="8">
    <source>
        <dbReference type="ARBA" id="ARBA00022825"/>
    </source>
</evidence>
<organism evidence="9 10">
    <name type="scientific">Pontibacter rugosus</name>
    <dbReference type="NCBI Taxonomy" id="1745966"/>
    <lineage>
        <taxon>Bacteria</taxon>
        <taxon>Pseudomonadati</taxon>
        <taxon>Bacteroidota</taxon>
        <taxon>Cytophagia</taxon>
        <taxon>Cytophagales</taxon>
        <taxon>Hymenobacteraceae</taxon>
        <taxon>Pontibacter</taxon>
    </lineage>
</organism>
<dbReference type="EC" id="3.4.15.6" evidence="4"/>
<dbReference type="PIRSF" id="PIRSF032067">
    <property type="entry name" value="Cyanophycinase"/>
    <property type="match status" value="1"/>
</dbReference>
<evidence type="ECO:0000256" key="5">
    <source>
        <dbReference type="ARBA" id="ARBA00015719"/>
    </source>
</evidence>
<evidence type="ECO:0000256" key="6">
    <source>
        <dbReference type="ARBA" id="ARBA00022670"/>
    </source>
</evidence>
<evidence type="ECO:0000256" key="3">
    <source>
        <dbReference type="ARBA" id="ARBA00006534"/>
    </source>
</evidence>
<keyword evidence="10" id="KW-1185">Reference proteome</keyword>
<keyword evidence="6" id="KW-0645">Protease</keyword>
<sequence length="297" mass="32598">MAKRKVSDRHEYHKEAPVPKGCILAIGGKESKGDGDLKDIQERNKTFESEEILKFFVDKLPGDNPVVVLVPTASAVPDEMIKMYQDAFAKLGHKHLEVLDIRTRLEALNPAHLEVVERANGIFFTGGDQLRITSILGGTAVLELMKERYTYDDILIAGTSAGATALSTPMIYEVKTKGGFLKGDVRITTGLEFIKNVAIDTHFIERGRIVRMAQAITTNPGCIGIGLEEDTAIYVTEGRELEVLGSGLLTIVDGMRLTSTNISEIGSGEPFSVRDLKVHLLAGGERYTIKTYDQLHL</sequence>
<dbReference type="SUPFAM" id="SSF52317">
    <property type="entry name" value="Class I glutamine amidotransferase-like"/>
    <property type="match status" value="1"/>
</dbReference>
<dbReference type="CDD" id="cd03145">
    <property type="entry name" value="GAT1_cyanophycinase"/>
    <property type="match status" value="1"/>
</dbReference>
<keyword evidence="7 9" id="KW-0378">Hydrolase</keyword>
<evidence type="ECO:0000256" key="4">
    <source>
        <dbReference type="ARBA" id="ARBA00013115"/>
    </source>
</evidence>
<dbReference type="Gene3D" id="3.40.50.880">
    <property type="match status" value="1"/>
</dbReference>
<comment type="caution">
    <text evidence="9">The sequence shown here is derived from an EMBL/GenBank/DDBJ whole genome shotgun (WGS) entry which is preliminary data.</text>
</comment>
<keyword evidence="9" id="KW-0121">Carboxypeptidase</keyword>